<dbReference type="SUPFAM" id="SSF56112">
    <property type="entry name" value="Protein kinase-like (PK-like)"/>
    <property type="match status" value="1"/>
</dbReference>
<dbReference type="Proteomes" id="UP001175228">
    <property type="component" value="Unassembled WGS sequence"/>
</dbReference>
<dbReference type="AlphaFoldDB" id="A0AA39URR7"/>
<dbReference type="Gene3D" id="3.30.200.20">
    <property type="entry name" value="Phosphorylase Kinase, domain 1"/>
    <property type="match status" value="1"/>
</dbReference>
<evidence type="ECO:0000313" key="2">
    <source>
        <dbReference type="Proteomes" id="UP001175228"/>
    </source>
</evidence>
<comment type="caution">
    <text evidence="1">The sequence shown here is derived from an EMBL/GenBank/DDBJ whole genome shotgun (WGS) entry which is preliminary data.</text>
</comment>
<name>A0AA39URR7_9AGAR</name>
<protein>
    <recommendedName>
        <fullName evidence="3">Protein kinase domain-containing protein</fullName>
    </recommendedName>
</protein>
<reference evidence="1" key="1">
    <citation type="submission" date="2023-06" db="EMBL/GenBank/DDBJ databases">
        <authorList>
            <consortium name="Lawrence Berkeley National Laboratory"/>
            <person name="Ahrendt S."/>
            <person name="Sahu N."/>
            <person name="Indic B."/>
            <person name="Wong-Bajracharya J."/>
            <person name="Merenyi Z."/>
            <person name="Ke H.-M."/>
            <person name="Monk M."/>
            <person name="Kocsube S."/>
            <person name="Drula E."/>
            <person name="Lipzen A."/>
            <person name="Balint B."/>
            <person name="Henrissat B."/>
            <person name="Andreopoulos B."/>
            <person name="Martin F.M."/>
            <person name="Harder C.B."/>
            <person name="Rigling D."/>
            <person name="Ford K.L."/>
            <person name="Foster G.D."/>
            <person name="Pangilinan J."/>
            <person name="Papanicolaou A."/>
            <person name="Barry K."/>
            <person name="LaButti K."/>
            <person name="Viragh M."/>
            <person name="Koriabine M."/>
            <person name="Yan M."/>
            <person name="Riley R."/>
            <person name="Champramary S."/>
            <person name="Plett K.L."/>
            <person name="Tsai I.J."/>
            <person name="Slot J."/>
            <person name="Sipos G."/>
            <person name="Plett J."/>
            <person name="Nagy L.G."/>
            <person name="Grigoriev I.V."/>
        </authorList>
    </citation>
    <scope>NUCLEOTIDE SEQUENCE</scope>
    <source>
        <strain evidence="1">HWK02</strain>
    </source>
</reference>
<dbReference type="EMBL" id="JAUEPU010000008">
    <property type="protein sequence ID" value="KAK0500143.1"/>
    <property type="molecule type" value="Genomic_DNA"/>
</dbReference>
<organism evidence="1 2">
    <name type="scientific">Armillaria luteobubalina</name>
    <dbReference type="NCBI Taxonomy" id="153913"/>
    <lineage>
        <taxon>Eukaryota</taxon>
        <taxon>Fungi</taxon>
        <taxon>Dikarya</taxon>
        <taxon>Basidiomycota</taxon>
        <taxon>Agaricomycotina</taxon>
        <taxon>Agaricomycetes</taxon>
        <taxon>Agaricomycetidae</taxon>
        <taxon>Agaricales</taxon>
        <taxon>Marasmiineae</taxon>
        <taxon>Physalacriaceae</taxon>
        <taxon>Armillaria</taxon>
    </lineage>
</organism>
<evidence type="ECO:0000313" key="1">
    <source>
        <dbReference type="EMBL" id="KAK0500143.1"/>
    </source>
</evidence>
<keyword evidence="2" id="KW-1185">Reference proteome</keyword>
<sequence>MPMLASLRSYHSTRYASSRSVRLFSLTMNGSPPVANSKHLSVDVKGNTAVDLKFIEEPLDLTQEQSYGYPGIVIGDLLGPNSRYEILRKLGWGLNSSVWLARDRSSTESKCVSIKALKGYATEVVNIGILRELKVLQLLGAYRMAFPMS</sequence>
<gene>
    <name evidence="1" type="ORF">EDD18DRAFT_1459922</name>
</gene>
<evidence type="ECO:0008006" key="3">
    <source>
        <dbReference type="Google" id="ProtNLM"/>
    </source>
</evidence>
<accession>A0AA39URR7</accession>
<proteinExistence type="predicted"/>
<dbReference type="InterPro" id="IPR011009">
    <property type="entry name" value="Kinase-like_dom_sf"/>
</dbReference>